<sequence length="449" mass="49629">MGKRTKLLTAVKKVFSSKSQEEQNNKKRRKWKACCSKGFDESSVSDDPAVPPPPPPPIPAQDVKLPISGQDQSQHARSVALASAVAAEAAAVAAQAAAEVVRLTNSAKISDPSKEDLAAIKIQTAFRGHMARRALQSLRGLVRLKSLIQGDNFKRQTTNTLHCTQKMARIQSEIHIRRKQMLEQKQASQKLLQIKREKELEKLRLGEEWDVSTQSKEKLESDLVSKQEAAIRRERAMAYAFSHQWKTGSRVVKSTFADPSNPNWGWSWTERWMAARPWESRNVTDKEVGSETASTKSAVRPLDRHSPSTPASKASSTVGRKTKPASPRGGWKTPDDDSRSVLSTNSERHRRYCLTASSARDDESLASSSSVRSYMASTESTKARSRLQSTLAKCAESPNNKSPASAKKRLSFTAAEKVSVSPSQSRRHSGPPKIDINTLKKDLPTHSQA</sequence>
<evidence type="ECO:0000313" key="2">
    <source>
        <dbReference type="Proteomes" id="UP000827976"/>
    </source>
</evidence>
<evidence type="ECO:0000313" key="1">
    <source>
        <dbReference type="EMBL" id="KAH7672628.1"/>
    </source>
</evidence>
<organism evidence="1 2">
    <name type="scientific">Dioscorea alata</name>
    <name type="common">Purple yam</name>
    <dbReference type="NCBI Taxonomy" id="55571"/>
    <lineage>
        <taxon>Eukaryota</taxon>
        <taxon>Viridiplantae</taxon>
        <taxon>Streptophyta</taxon>
        <taxon>Embryophyta</taxon>
        <taxon>Tracheophyta</taxon>
        <taxon>Spermatophyta</taxon>
        <taxon>Magnoliopsida</taxon>
        <taxon>Liliopsida</taxon>
        <taxon>Dioscoreales</taxon>
        <taxon>Dioscoreaceae</taxon>
        <taxon>Dioscorea</taxon>
    </lineage>
</organism>
<keyword evidence="2" id="KW-1185">Reference proteome</keyword>
<protein>
    <submittedName>
        <fullName evidence="1">IQ motif EF-hand binding site domain-containing protein</fullName>
    </submittedName>
</protein>
<dbReference type="Proteomes" id="UP000827976">
    <property type="component" value="Chromosome 9"/>
</dbReference>
<gene>
    <name evidence="1" type="ORF">IHE45_09G069100</name>
</gene>
<proteinExistence type="predicted"/>
<comment type="caution">
    <text evidence="1">The sequence shown here is derived from an EMBL/GenBank/DDBJ whole genome shotgun (WGS) entry which is preliminary data.</text>
</comment>
<name>A0ACB7VFN2_DIOAL</name>
<dbReference type="EMBL" id="CM037019">
    <property type="protein sequence ID" value="KAH7672628.1"/>
    <property type="molecule type" value="Genomic_DNA"/>
</dbReference>
<accession>A0ACB7VFN2</accession>
<reference evidence="2" key="1">
    <citation type="journal article" date="2022" name="Nat. Commun.">
        <title>Chromosome evolution and the genetic basis of agronomically important traits in greater yam.</title>
        <authorList>
            <person name="Bredeson J.V."/>
            <person name="Lyons J.B."/>
            <person name="Oniyinde I.O."/>
            <person name="Okereke N.R."/>
            <person name="Kolade O."/>
            <person name="Nnabue I."/>
            <person name="Nwadili C.O."/>
            <person name="Hribova E."/>
            <person name="Parker M."/>
            <person name="Nwogha J."/>
            <person name="Shu S."/>
            <person name="Carlson J."/>
            <person name="Kariba R."/>
            <person name="Muthemba S."/>
            <person name="Knop K."/>
            <person name="Barton G.J."/>
            <person name="Sherwood A.V."/>
            <person name="Lopez-Montes A."/>
            <person name="Asiedu R."/>
            <person name="Jamnadass R."/>
            <person name="Muchugi A."/>
            <person name="Goodstein D."/>
            <person name="Egesi C.N."/>
            <person name="Featherston J."/>
            <person name="Asfaw A."/>
            <person name="Simpson G.G."/>
            <person name="Dolezel J."/>
            <person name="Hendre P.S."/>
            <person name="Van Deynze A."/>
            <person name="Kumar P.L."/>
            <person name="Obidiegwu J.E."/>
            <person name="Bhattacharjee R."/>
            <person name="Rokhsar D.S."/>
        </authorList>
    </citation>
    <scope>NUCLEOTIDE SEQUENCE [LARGE SCALE GENOMIC DNA]</scope>
    <source>
        <strain evidence="2">cv. TDa95/00328</strain>
    </source>
</reference>